<reference evidence="2 3" key="1">
    <citation type="submission" date="2021-08" db="EMBL/GenBank/DDBJ databases">
        <title>Whole genome sequence of novel Actinomyces species strain MAS-1.</title>
        <authorList>
            <person name="Saito M."/>
            <person name="Kuwahara N."/>
            <person name="Takizawa T."/>
            <person name="Gotouda H."/>
            <person name="Ochiai T."/>
        </authorList>
    </citation>
    <scope>NUCLEOTIDE SEQUENCE [LARGE SCALE GENOMIC DNA]</scope>
    <source>
        <strain evidence="2 3">MAS-1</strain>
    </source>
</reference>
<dbReference type="Gene3D" id="2.60.120.1060">
    <property type="entry name" value="NPCBM/NEW2 domain"/>
    <property type="match status" value="1"/>
</dbReference>
<organism evidence="2 3">
    <name type="scientific">Actinomyces capricornis</name>
    <dbReference type="NCBI Taxonomy" id="2755559"/>
    <lineage>
        <taxon>Bacteria</taxon>
        <taxon>Bacillati</taxon>
        <taxon>Actinomycetota</taxon>
        <taxon>Actinomycetes</taxon>
        <taxon>Actinomycetales</taxon>
        <taxon>Actinomycetaceae</taxon>
        <taxon>Actinomyces</taxon>
    </lineage>
</organism>
<feature type="region of interest" description="Disordered" evidence="1">
    <location>
        <begin position="11"/>
        <end position="116"/>
    </location>
</feature>
<proteinExistence type="predicted"/>
<dbReference type="EMBL" id="AP025017">
    <property type="protein sequence ID" value="BDA65293.1"/>
    <property type="molecule type" value="Genomic_DNA"/>
</dbReference>
<gene>
    <name evidence="2" type="ORF">MANAM107_21270</name>
</gene>
<sequence>MLAFVTALAISGCGTDSADQVAAETTSTTVTSAAPDQAPESPSTTPDTSTPPAPTPSTTPDPQGGGTTPPPPSDAGSTGDPGSTKGAAPTLPTGKNLTRDDFFNPPDNSKQAPFDVAGEKHEGIGVSAVGRGNDELELRLGNRYSRLTFNAGQADTSEASDTYLRVEIIANNATVSTTDVPFNEIKPFDVDVTNVNAAKIRLSKVDDKGNISYSEKKITAVLFDIQLQ</sequence>
<dbReference type="InterPro" id="IPR038637">
    <property type="entry name" value="NPCBM_sf"/>
</dbReference>
<keyword evidence="3" id="KW-1185">Reference proteome</keyword>
<evidence type="ECO:0000313" key="3">
    <source>
        <dbReference type="Proteomes" id="UP000824496"/>
    </source>
</evidence>
<dbReference type="Proteomes" id="UP000824496">
    <property type="component" value="Chromosome"/>
</dbReference>
<feature type="compositionally biased region" description="Pro residues" evidence="1">
    <location>
        <begin position="49"/>
        <end position="59"/>
    </location>
</feature>
<evidence type="ECO:0000313" key="2">
    <source>
        <dbReference type="EMBL" id="BDA65293.1"/>
    </source>
</evidence>
<name>A0ABM7UDT7_9ACTO</name>
<accession>A0ABM7UDT7</accession>
<evidence type="ECO:0000256" key="1">
    <source>
        <dbReference type="SAM" id="MobiDB-lite"/>
    </source>
</evidence>
<protein>
    <submittedName>
        <fullName evidence="2">Uncharacterized protein</fullName>
    </submittedName>
</protein>
<feature type="compositionally biased region" description="Low complexity" evidence="1">
    <location>
        <begin position="21"/>
        <end position="48"/>
    </location>
</feature>
<feature type="compositionally biased region" description="Low complexity" evidence="1">
    <location>
        <begin position="74"/>
        <end position="84"/>
    </location>
</feature>